<evidence type="ECO:0000313" key="1">
    <source>
        <dbReference type="EMBL" id="MDR6868160.1"/>
    </source>
</evidence>
<sequence length="332" mass="36114">MTDIYSPDNIARSRARAAEFRERVERGELDETYLEVAVEMEAYADEREQTAQKNAPGAVAAAGGEITTDSAGMEASMTNDTTTVDYTATDVAAALAEIDASEHGCIDLEPSDALYQDVAPSFKKPADWLGCAVGDAAGCMHMAHPVDQNGRKVEIPAGDWWQEQIAKHSTATLRYWKRNANAAIRVGELLAISLGMYLVAGERVEDGEPVVELITAAERRRRDRENERAWAAAHPEVMAAMPVWADDVSVGLDGVEGVELWFERHIGPVSLSRPARHVDGRLIFDDATSTPYVAIDRDNIEELTVDAMRELASSLMTAVGVIEGATLVEVGR</sequence>
<name>A0ABU1SEX1_9MICO</name>
<gene>
    <name evidence="1" type="ORF">J2Y69_002771</name>
</gene>
<evidence type="ECO:0000313" key="2">
    <source>
        <dbReference type="Proteomes" id="UP001259347"/>
    </source>
</evidence>
<reference evidence="1 2" key="1">
    <citation type="submission" date="2023-07" db="EMBL/GenBank/DDBJ databases">
        <title>Sorghum-associated microbial communities from plants grown in Nebraska, USA.</title>
        <authorList>
            <person name="Schachtman D."/>
        </authorList>
    </citation>
    <scope>NUCLEOTIDE SEQUENCE [LARGE SCALE GENOMIC DNA]</scope>
    <source>
        <strain evidence="1 2">2980</strain>
    </source>
</reference>
<dbReference type="Proteomes" id="UP001259347">
    <property type="component" value="Unassembled WGS sequence"/>
</dbReference>
<proteinExistence type="predicted"/>
<dbReference type="RefSeq" id="WP_310021699.1">
    <property type="nucleotide sequence ID" value="NZ_JAVDUM010000012.1"/>
</dbReference>
<comment type="caution">
    <text evidence="1">The sequence shown here is derived from an EMBL/GenBank/DDBJ whole genome shotgun (WGS) entry which is preliminary data.</text>
</comment>
<keyword evidence="2" id="KW-1185">Reference proteome</keyword>
<accession>A0ABU1SEX1</accession>
<organism evidence="1 2">
    <name type="scientific">Microbacterium resistens</name>
    <dbReference type="NCBI Taxonomy" id="156977"/>
    <lineage>
        <taxon>Bacteria</taxon>
        <taxon>Bacillati</taxon>
        <taxon>Actinomycetota</taxon>
        <taxon>Actinomycetes</taxon>
        <taxon>Micrococcales</taxon>
        <taxon>Microbacteriaceae</taxon>
        <taxon>Microbacterium</taxon>
    </lineage>
</organism>
<dbReference type="EMBL" id="JAVDUM010000012">
    <property type="protein sequence ID" value="MDR6868160.1"/>
    <property type="molecule type" value="Genomic_DNA"/>
</dbReference>
<protein>
    <submittedName>
        <fullName evidence="1">Uncharacterized protein</fullName>
    </submittedName>
</protein>